<dbReference type="SUPFAM" id="SSF53335">
    <property type="entry name" value="S-adenosyl-L-methionine-dependent methyltransferases"/>
    <property type="match status" value="1"/>
</dbReference>
<evidence type="ECO:0000313" key="1">
    <source>
        <dbReference type="EMBL" id="ASN05345.1"/>
    </source>
</evidence>
<dbReference type="EMBL" id="CP022437">
    <property type="protein sequence ID" value="ASN05345.1"/>
    <property type="molecule type" value="Genomic_DNA"/>
</dbReference>
<dbReference type="RefSeq" id="WP_089532195.1">
    <property type="nucleotide sequence ID" value="NZ_CP022437.1"/>
</dbReference>
<gene>
    <name evidence="1" type="ORF">CFK40_10140</name>
</gene>
<accession>A0A221MCG7</accession>
<keyword evidence="2" id="KW-1185">Reference proteome</keyword>
<organism evidence="1 2">
    <name type="scientific">Virgibacillus necropolis</name>
    <dbReference type="NCBI Taxonomy" id="163877"/>
    <lineage>
        <taxon>Bacteria</taxon>
        <taxon>Bacillati</taxon>
        <taxon>Bacillota</taxon>
        <taxon>Bacilli</taxon>
        <taxon>Bacillales</taxon>
        <taxon>Bacillaceae</taxon>
        <taxon>Virgibacillus</taxon>
    </lineage>
</organism>
<name>A0A221MCG7_9BACI</name>
<proteinExistence type="predicted"/>
<dbReference type="KEGG" id="vne:CFK40_10140"/>
<dbReference type="AlphaFoldDB" id="A0A221MCG7"/>
<dbReference type="Proteomes" id="UP000204391">
    <property type="component" value="Chromosome"/>
</dbReference>
<reference evidence="1 2" key="1">
    <citation type="journal article" date="2003" name="Int. J. Syst. Evol. Microbiol.">
        <title>Virgibacillus carmonensis sp. nov., Virgibacillus necropolis sp. nov. and Virgibacillus picturae sp. nov., three novel species isolated from deteriorated mural paintings, transfer of the species of the genus salibacillus to Virgibacillus, as Virgibacillus marismortui comb. nov. and Virgibacillus salexigens comb. nov., and emended description of the genus Virgibacillus.</title>
        <authorList>
            <person name="Heyrman J."/>
            <person name="Logan N.A."/>
            <person name="Busse H.J."/>
            <person name="Balcaen A."/>
            <person name="Lebbe L."/>
            <person name="Rodriguez-Diaz M."/>
            <person name="Swings J."/>
            <person name="De Vos P."/>
        </authorList>
    </citation>
    <scope>NUCLEOTIDE SEQUENCE [LARGE SCALE GENOMIC DNA]</scope>
    <source>
        <strain evidence="1 2">LMG 19488</strain>
    </source>
</reference>
<sequence>MSNKITLENNREFLKSLKNAKDEADIEQAYKRIFQKRYIDDIQNATMNRPYGSDGYLRSGEIVFVLRMLMEFKKGTSLIDLSTRARIIAQVVYYLKRFEQDAKELPNVIFSGDEEEMFIVYAPVLYQYLKEDYDWSIAPSDAPYKNLDLLEKLHNDPNLSSFVFDINTPKFNMNEVLDSIDSLVSKDGKMYKIKVYEANVRIVFDEYIRMIFSNERKVKMGLNPEKDPQLLVSIFIQSILGEKEIYPVPSKKNTLHLLGGTEIKLDTTAFIAFFSRYERKYTIEEKDILVAIADQLIEETSRRFSGDFWTPTVWANRANDIIDEIVGENWRNDYVVWDPACGTKNLTRDYQFNKLYSSTIHQEELDMSTRYNKESVNFRFDFLNDDIDVNPDSDVYKLKMPKQLFNDLRNDKPIVFFANPPYGTANNAGAKGTSKKSIAQTKMNKIMKNNKMGSSSQQLYAQFFYRVLKLKKDFNLSRIYIAFFSKTQFLTGGRYWEGFEKDIFLNFHLEKGILFNAGEFTDVSDMWAVTFGVYKSREVIEKNFKKKFNYSVEELSENGIKKIQDKTIHMINQNEFLSEWLRDPNKSRRDLKKMPYPQFSSAFNVNESKSHSGRMLSNSFGYMVTVANNIYKSQRDVFILSGSAFMGHGLSVTSENFERVVVTFASRKSVKHSWINDMDNFKKPDVSSIDSSEWEEFVEDCMIYSLFHIGASYQTSLSNVEYQGDFYDIGNEWFFMSYQDIKRLAQQYYINETEEQLRFVKKERIVYNRIANTVLSYEAQGVYDRAVMLLKASFKHRYLANQEYPEWNVKNWDAGFYQVYKMIEKYNISDLERFRSAFLILEEKIERRVYRFGMLTK</sequence>
<dbReference type="OrthoDB" id="399884at2"/>
<protein>
    <submittedName>
        <fullName evidence="1">Uncharacterized protein</fullName>
    </submittedName>
</protein>
<evidence type="ECO:0000313" key="2">
    <source>
        <dbReference type="Proteomes" id="UP000204391"/>
    </source>
</evidence>
<dbReference type="Gene3D" id="3.40.50.150">
    <property type="entry name" value="Vaccinia Virus protein VP39"/>
    <property type="match status" value="1"/>
</dbReference>
<dbReference type="InterPro" id="IPR029063">
    <property type="entry name" value="SAM-dependent_MTases_sf"/>
</dbReference>